<dbReference type="Gene3D" id="1.20.5.190">
    <property type="match status" value="1"/>
</dbReference>
<dbReference type="SUPFAM" id="SSF117281">
    <property type="entry name" value="Kelch motif"/>
    <property type="match status" value="1"/>
</dbReference>
<comment type="caution">
    <text evidence="4">The sequence shown here is derived from an EMBL/GenBank/DDBJ whole genome shotgun (WGS) entry which is preliminary data.</text>
</comment>
<dbReference type="Gene3D" id="1.25.40.420">
    <property type="match status" value="1"/>
</dbReference>
<dbReference type="Pfam" id="PF00612">
    <property type="entry name" value="IQ"/>
    <property type="match status" value="1"/>
</dbReference>
<dbReference type="PANTHER" id="PTHR45632:SF3">
    <property type="entry name" value="KELCH-LIKE PROTEIN 32"/>
    <property type="match status" value="1"/>
</dbReference>
<dbReference type="PANTHER" id="PTHR45632">
    <property type="entry name" value="LD33804P"/>
    <property type="match status" value="1"/>
</dbReference>
<evidence type="ECO:0000313" key="5">
    <source>
        <dbReference type="Proteomes" id="UP000807504"/>
    </source>
</evidence>
<evidence type="ECO:0000256" key="3">
    <source>
        <dbReference type="SAM" id="MobiDB-lite"/>
    </source>
</evidence>
<reference evidence="4" key="1">
    <citation type="journal article" date="2020" name="bioRxiv">
        <title>Chromosome-level reference genome of the European wasp spider Argiope bruennichi: a resource for studies on range expansion and evolutionary adaptation.</title>
        <authorList>
            <person name="Sheffer M.M."/>
            <person name="Hoppe A."/>
            <person name="Krehenwinkel H."/>
            <person name="Uhl G."/>
            <person name="Kuss A.W."/>
            <person name="Jensen L."/>
            <person name="Jensen C."/>
            <person name="Gillespie R.G."/>
            <person name="Hoff K.J."/>
            <person name="Prost S."/>
        </authorList>
    </citation>
    <scope>NUCLEOTIDE SEQUENCE</scope>
</reference>
<organism evidence="4 5">
    <name type="scientific">Argiope bruennichi</name>
    <name type="common">Wasp spider</name>
    <name type="synonym">Aranea bruennichi</name>
    <dbReference type="NCBI Taxonomy" id="94029"/>
    <lineage>
        <taxon>Eukaryota</taxon>
        <taxon>Metazoa</taxon>
        <taxon>Ecdysozoa</taxon>
        <taxon>Arthropoda</taxon>
        <taxon>Chelicerata</taxon>
        <taxon>Arachnida</taxon>
        <taxon>Araneae</taxon>
        <taxon>Araneomorphae</taxon>
        <taxon>Entelegynae</taxon>
        <taxon>Araneoidea</taxon>
        <taxon>Araneidae</taxon>
        <taxon>Argiope</taxon>
    </lineage>
</organism>
<dbReference type="Proteomes" id="UP000807504">
    <property type="component" value="Unassembled WGS sequence"/>
</dbReference>
<evidence type="ECO:0000256" key="2">
    <source>
        <dbReference type="ARBA" id="ARBA00022737"/>
    </source>
</evidence>
<accession>A0A8T0FQL2</accession>
<reference evidence="4" key="2">
    <citation type="submission" date="2020-06" db="EMBL/GenBank/DDBJ databases">
        <authorList>
            <person name="Sheffer M."/>
        </authorList>
    </citation>
    <scope>NUCLEOTIDE SEQUENCE</scope>
</reference>
<dbReference type="Gene3D" id="2.120.10.80">
    <property type="entry name" value="Kelch-type beta propeller"/>
    <property type="match status" value="2"/>
</dbReference>
<dbReference type="PROSITE" id="PS50096">
    <property type="entry name" value="IQ"/>
    <property type="match status" value="1"/>
</dbReference>
<feature type="region of interest" description="Disordered" evidence="3">
    <location>
        <begin position="229"/>
        <end position="288"/>
    </location>
</feature>
<proteinExistence type="predicted"/>
<dbReference type="Pfam" id="PF24681">
    <property type="entry name" value="Kelch_KLHDC2_KLHL20_DRC7"/>
    <property type="match status" value="1"/>
</dbReference>
<dbReference type="InterPro" id="IPR006652">
    <property type="entry name" value="Kelch_1"/>
</dbReference>
<keyword evidence="2" id="KW-0677">Repeat</keyword>
<sequence>MIVPPFQNSEVIVFLAALKWISVRYLDREQFAIDVIACVRFPMMTLNEILACHSPPLLPGLMEVPEIRQMLLKATCFIAAKTINEEKRFQKYDCQPRTYLLDREPIILWNNCGTNADERNVSDPNIFDPERHALYAEEQAATTIQAAYRGYQTRKSISKEEDAAETIQKAYRDYSQKNGRRETLSKHDSASYNVLDFDDGTQEEEGKKGKFPFAEAIRRSVTNIFRRASSRVQDAEKESQIFDEDESSPEKRKKSDDRRTHPPYKTDQLPEPQEQQQPPPPPWLPEVSSSLDALAGTVANMTKNLEVTNGNGKPKGKLIFSSDHHFEEHDRGESLDFILAKEKEYKFSTKMEPGSDEEIFRAIIVVGGFNATDGGDESESDYKTPAPRRSPCCKGQENGKLMFLYDPAANQWSGIGQMPKPRHHHRLVYLNNILYSIGGCDPNITRQGKMVPMKTCYSFDLSTRKWRKLPRMHHSRMYHGAAALDGKIYVVGGKDDSDSMLDSIEVYDPESNKWQELPDSLNAPTMGLEVCAHNGQLWVIGGMVQNGGKTDLVKDVRCYDPVAKAWNADVPNLPFPRAFIAAVECVNRVYVIGGTSYADTDIYSDELNSLSEMLYYDEIRKMWRKTTDMPEPCHFVAAATCGKSLFVLGGLTSFKREALDQVVVFTEISEQWHRCSSLPVPLCGFAAVAVPKVIDGK</sequence>
<feature type="compositionally biased region" description="Basic and acidic residues" evidence="3">
    <location>
        <begin position="248"/>
        <end position="260"/>
    </location>
</feature>
<dbReference type="SMART" id="SM00612">
    <property type="entry name" value="Kelch"/>
    <property type="match status" value="6"/>
</dbReference>
<dbReference type="PRINTS" id="PR00501">
    <property type="entry name" value="KELCHREPEAT"/>
</dbReference>
<evidence type="ECO:0000256" key="1">
    <source>
        <dbReference type="ARBA" id="ARBA00022441"/>
    </source>
</evidence>
<dbReference type="EMBL" id="JABXBU010000003">
    <property type="protein sequence ID" value="KAF8791919.1"/>
    <property type="molecule type" value="Genomic_DNA"/>
</dbReference>
<dbReference type="InterPro" id="IPR015915">
    <property type="entry name" value="Kelch-typ_b-propeller"/>
</dbReference>
<name>A0A8T0FQL2_ARGBR</name>
<protein>
    <submittedName>
        <fullName evidence="4">Beta-scruin like protein</fullName>
    </submittedName>
</protein>
<dbReference type="AlphaFoldDB" id="A0A8T0FQL2"/>
<gene>
    <name evidence="4" type="ORF">HNY73_003584</name>
</gene>
<evidence type="ECO:0000313" key="4">
    <source>
        <dbReference type="EMBL" id="KAF8791919.1"/>
    </source>
</evidence>
<keyword evidence="1" id="KW-0880">Kelch repeat</keyword>
<dbReference type="CDD" id="cd23767">
    <property type="entry name" value="IQCD"/>
    <property type="match status" value="1"/>
</dbReference>
<dbReference type="InterPro" id="IPR000048">
    <property type="entry name" value="IQ_motif_EF-hand-BS"/>
</dbReference>
<keyword evidence="5" id="KW-1185">Reference proteome</keyword>